<organism evidence="6 7">
    <name type="scientific">Siminovitchia terrae</name>
    <name type="common">Bacillus terrae</name>
    <dbReference type="NCBI Taxonomy" id="1914933"/>
    <lineage>
        <taxon>Bacteria</taxon>
        <taxon>Bacillati</taxon>
        <taxon>Bacillota</taxon>
        <taxon>Bacilli</taxon>
        <taxon>Bacillales</taxon>
        <taxon>Bacillaceae</taxon>
        <taxon>Siminovitchia</taxon>
    </lineage>
</organism>
<comment type="similarity">
    <text evidence="1">Belongs to the ETF beta-subunit/FixA family.</text>
</comment>
<name>A0ABQ4KYJ4_SIMTE</name>
<dbReference type="InterPro" id="IPR014730">
    <property type="entry name" value="ETF_a/b_N"/>
</dbReference>
<accession>A0ABQ4KYJ4</accession>
<evidence type="ECO:0000256" key="4">
    <source>
        <dbReference type="ARBA" id="ARBA00022982"/>
    </source>
</evidence>
<dbReference type="SUPFAM" id="SSF52402">
    <property type="entry name" value="Adenine nucleotide alpha hydrolases-like"/>
    <property type="match status" value="1"/>
</dbReference>
<dbReference type="PANTHER" id="PTHR21294">
    <property type="entry name" value="ELECTRON TRANSFER FLAVOPROTEIN BETA-SUBUNIT"/>
    <property type="match status" value="1"/>
</dbReference>
<comment type="caution">
    <text evidence="6">The sequence shown here is derived from an EMBL/GenBank/DDBJ whole genome shotgun (WGS) entry which is preliminary data.</text>
</comment>
<feature type="domain" description="Electron transfer flavoprotein alpha/beta-subunit N-terminal" evidence="5">
    <location>
        <begin position="24"/>
        <end position="59"/>
    </location>
</feature>
<dbReference type="InterPro" id="IPR014729">
    <property type="entry name" value="Rossmann-like_a/b/a_fold"/>
</dbReference>
<gene>
    <name evidence="6" type="ORF">J6TS1_29660</name>
</gene>
<dbReference type="Gene3D" id="3.40.50.620">
    <property type="entry name" value="HUPs"/>
    <property type="match status" value="1"/>
</dbReference>
<evidence type="ECO:0000256" key="1">
    <source>
        <dbReference type="ARBA" id="ARBA00007557"/>
    </source>
</evidence>
<keyword evidence="7" id="KW-1185">Reference proteome</keyword>
<evidence type="ECO:0000313" key="7">
    <source>
        <dbReference type="Proteomes" id="UP000680670"/>
    </source>
</evidence>
<evidence type="ECO:0000256" key="2">
    <source>
        <dbReference type="ARBA" id="ARBA00011355"/>
    </source>
</evidence>
<dbReference type="InterPro" id="IPR012255">
    <property type="entry name" value="ETF_b"/>
</dbReference>
<sequence length="59" mass="6707">MKIFVLLKRTFDTEEKIIVSGNEIDDSSAEFIMNPYDEYAVEEAIVLRDKHGGEVTVVT</sequence>
<protein>
    <recommendedName>
        <fullName evidence="5">Electron transfer flavoprotein alpha/beta-subunit N-terminal domain-containing protein</fullName>
    </recommendedName>
</protein>
<reference evidence="6 7" key="1">
    <citation type="submission" date="2021-03" db="EMBL/GenBank/DDBJ databases">
        <title>Antimicrobial resistance genes in bacteria isolated from Japanese honey, and their potential for conferring macrolide and lincosamide resistance in the American foulbrood pathogen Paenibacillus larvae.</title>
        <authorList>
            <person name="Okamoto M."/>
            <person name="Kumagai M."/>
            <person name="Kanamori H."/>
            <person name="Takamatsu D."/>
        </authorList>
    </citation>
    <scope>NUCLEOTIDE SEQUENCE [LARGE SCALE GENOMIC DNA]</scope>
    <source>
        <strain evidence="6 7">J6TS1</strain>
    </source>
</reference>
<keyword evidence="4" id="KW-0249">Electron transport</keyword>
<evidence type="ECO:0000313" key="6">
    <source>
        <dbReference type="EMBL" id="GIN97096.1"/>
    </source>
</evidence>
<dbReference type="PANTHER" id="PTHR21294:SF8">
    <property type="entry name" value="ELECTRON TRANSFER FLAVOPROTEIN SUBUNIT BETA"/>
    <property type="match status" value="1"/>
</dbReference>
<keyword evidence="3" id="KW-0813">Transport</keyword>
<dbReference type="Pfam" id="PF01012">
    <property type="entry name" value="ETF"/>
    <property type="match status" value="1"/>
</dbReference>
<dbReference type="Proteomes" id="UP000680670">
    <property type="component" value="Unassembled WGS sequence"/>
</dbReference>
<dbReference type="EMBL" id="BORJ01000007">
    <property type="protein sequence ID" value="GIN97096.1"/>
    <property type="molecule type" value="Genomic_DNA"/>
</dbReference>
<proteinExistence type="inferred from homology"/>
<evidence type="ECO:0000259" key="5">
    <source>
        <dbReference type="Pfam" id="PF01012"/>
    </source>
</evidence>
<comment type="subunit">
    <text evidence="2">Heterodimer of an alpha and a beta subunit.</text>
</comment>
<evidence type="ECO:0000256" key="3">
    <source>
        <dbReference type="ARBA" id="ARBA00022448"/>
    </source>
</evidence>